<name>A0A409VS96_9AGAR</name>
<evidence type="ECO:0000259" key="1">
    <source>
        <dbReference type="SMART" id="SM00382"/>
    </source>
</evidence>
<dbReference type="GO" id="GO:0005525">
    <property type="term" value="F:GTP binding"/>
    <property type="evidence" value="ECO:0007669"/>
    <property type="project" value="InterPro"/>
</dbReference>
<evidence type="ECO:0000313" key="2">
    <source>
        <dbReference type="EMBL" id="PPQ69142.1"/>
    </source>
</evidence>
<comment type="caution">
    <text evidence="2">The sequence shown here is derived from an EMBL/GenBank/DDBJ whole genome shotgun (WGS) entry which is preliminary data.</text>
</comment>
<dbReference type="SMART" id="SM00382">
    <property type="entry name" value="AAA"/>
    <property type="match status" value="2"/>
</dbReference>
<keyword evidence="3" id="KW-1185">Reference proteome</keyword>
<dbReference type="PANTHER" id="PTHR42714:SF2">
    <property type="entry name" value="TRNA MODIFICATION GTPASE GTPBP3, MITOCHONDRIAL"/>
    <property type="match status" value="1"/>
</dbReference>
<reference evidence="2 3" key="1">
    <citation type="journal article" date="2018" name="Evol. Lett.">
        <title>Horizontal gene cluster transfer increased hallucinogenic mushroom diversity.</title>
        <authorList>
            <person name="Reynolds H.T."/>
            <person name="Vijayakumar V."/>
            <person name="Gluck-Thaler E."/>
            <person name="Korotkin H.B."/>
            <person name="Matheny P.B."/>
            <person name="Slot J.C."/>
        </authorList>
    </citation>
    <scope>NUCLEOTIDE SEQUENCE [LARGE SCALE GENOMIC DNA]</scope>
    <source>
        <strain evidence="2 3">2629</strain>
    </source>
</reference>
<feature type="domain" description="AAA+ ATPase" evidence="1">
    <location>
        <begin position="325"/>
        <end position="528"/>
    </location>
</feature>
<dbReference type="InterPro" id="IPR003593">
    <property type="entry name" value="AAA+_ATPase"/>
</dbReference>
<dbReference type="PANTHER" id="PTHR42714">
    <property type="entry name" value="TRNA MODIFICATION GTPASE GTPBP3"/>
    <property type="match status" value="1"/>
</dbReference>
<dbReference type="OrthoDB" id="8954335at2759"/>
<dbReference type="STRING" id="181874.A0A409VS96"/>
<dbReference type="InterPro" id="IPR027417">
    <property type="entry name" value="P-loop_NTPase"/>
</dbReference>
<dbReference type="InParanoid" id="A0A409VS96"/>
<dbReference type="Pfam" id="PF01926">
    <property type="entry name" value="MMR_HSR1"/>
    <property type="match status" value="2"/>
</dbReference>
<dbReference type="CDD" id="cd00882">
    <property type="entry name" value="Ras_like_GTPase"/>
    <property type="match status" value="2"/>
</dbReference>
<feature type="domain" description="AAA+ ATPase" evidence="1">
    <location>
        <begin position="11"/>
        <end position="167"/>
    </location>
</feature>
<dbReference type="AlphaFoldDB" id="A0A409VS96"/>
<dbReference type="GO" id="GO:0030488">
    <property type="term" value="P:tRNA methylation"/>
    <property type="evidence" value="ECO:0007669"/>
    <property type="project" value="TreeGrafter"/>
</dbReference>
<proteinExistence type="predicted"/>
<sequence>MASICTDIQEDDIVIAVLGATGVGKSAFIRAVAGRDVPGLVIGNALHTVTTDIVCVNIPIPGANFSLVLVDTPGFDVVDKSDAENLEIITKWLQSTYKKQILLTSLVYLHRITDIRHDAGAKATMDILKGLAGSKAFKRTTLVTTMWNDLRDEELGVDRERQLESGRWRPMIDEGATTARFYANDRQTAVQIILDIVAKDIGSKTVLLKMQDELVNKKKMLPFTSAGKSVFTFKQAMKWRLHQLRAISSNLRLFPLCEARYSSVSTPKQFILWTQNQKHHYASTNMSLVPNERSGEGRPEPVRLNTLVDLIVAAEPVHASEIQLDDIIIAVMGPTGVGKTTFIRAVAGEHIVGLDVGHSLSAGTTGIKCVKIPIPEAHSNLILVDTPGFDDPDKSDAEILETIATWLEKTYRKKILLSGLVYLHRITDVRHDAGLQTTMNIFQRLTGPGAYERVALVTSMWNDLLDTQIGLEREAQLMKTQWRTMIIRKATTGRFDSENRQSAVRVIRDIVEKDMKRVSLQLQHELVDKNKSLPSTSAGKVAFTLREAIAWRFTHLTGALKLDD</sequence>
<protein>
    <recommendedName>
        <fullName evidence="1">AAA+ ATPase domain-containing protein</fullName>
    </recommendedName>
</protein>
<dbReference type="InterPro" id="IPR006073">
    <property type="entry name" value="GTP-bd"/>
</dbReference>
<dbReference type="GO" id="GO:0002098">
    <property type="term" value="P:tRNA wobble uridine modification"/>
    <property type="evidence" value="ECO:0007669"/>
    <property type="project" value="TreeGrafter"/>
</dbReference>
<dbReference type="Gene3D" id="3.40.50.300">
    <property type="entry name" value="P-loop containing nucleotide triphosphate hydrolases"/>
    <property type="match status" value="2"/>
</dbReference>
<dbReference type="GO" id="GO:0005737">
    <property type="term" value="C:cytoplasm"/>
    <property type="evidence" value="ECO:0007669"/>
    <property type="project" value="TreeGrafter"/>
</dbReference>
<dbReference type="Proteomes" id="UP000284842">
    <property type="component" value="Unassembled WGS sequence"/>
</dbReference>
<dbReference type="SUPFAM" id="SSF52540">
    <property type="entry name" value="P-loop containing nucleoside triphosphate hydrolases"/>
    <property type="match status" value="2"/>
</dbReference>
<accession>A0A409VS96</accession>
<gene>
    <name evidence="2" type="ORF">CVT24_000008</name>
</gene>
<evidence type="ECO:0000313" key="3">
    <source>
        <dbReference type="Proteomes" id="UP000284842"/>
    </source>
</evidence>
<organism evidence="2 3">
    <name type="scientific">Panaeolus cyanescens</name>
    <dbReference type="NCBI Taxonomy" id="181874"/>
    <lineage>
        <taxon>Eukaryota</taxon>
        <taxon>Fungi</taxon>
        <taxon>Dikarya</taxon>
        <taxon>Basidiomycota</taxon>
        <taxon>Agaricomycotina</taxon>
        <taxon>Agaricomycetes</taxon>
        <taxon>Agaricomycetidae</taxon>
        <taxon>Agaricales</taxon>
        <taxon>Agaricineae</taxon>
        <taxon>Galeropsidaceae</taxon>
        <taxon>Panaeolus</taxon>
    </lineage>
</organism>
<dbReference type="EMBL" id="NHTK01005992">
    <property type="protein sequence ID" value="PPQ69142.1"/>
    <property type="molecule type" value="Genomic_DNA"/>
</dbReference>